<dbReference type="InterPro" id="IPR051471">
    <property type="entry name" value="Bacterial_PTS_sugar_comp"/>
</dbReference>
<dbReference type="HOGENOM" id="CLU_123235_4_1_9"/>
<dbReference type="CDD" id="cd00006">
    <property type="entry name" value="PTS_IIA_man"/>
    <property type="match status" value="1"/>
</dbReference>
<dbReference type="eggNOG" id="COG2893">
    <property type="taxonomic scope" value="Bacteria"/>
</dbReference>
<dbReference type="Pfam" id="PF03610">
    <property type="entry name" value="EIIA-man"/>
    <property type="match status" value="1"/>
</dbReference>
<evidence type="ECO:0000256" key="1">
    <source>
        <dbReference type="ARBA" id="ARBA00004496"/>
    </source>
</evidence>
<dbReference type="InterPro" id="IPR004701">
    <property type="entry name" value="PTS_EIIA_man-typ"/>
</dbReference>
<keyword evidence="7" id="KW-0418">Kinase</keyword>
<protein>
    <submittedName>
        <fullName evidence="9">PTS system fructose subfamily IIA component</fullName>
    </submittedName>
</protein>
<dbReference type="EMBL" id="HF563609">
    <property type="protein sequence ID" value="CDI40823.1"/>
    <property type="molecule type" value="Genomic_DNA"/>
</dbReference>
<proteinExistence type="predicted"/>
<name>F4LWW1_TEPAE</name>
<dbReference type="InterPro" id="IPR036662">
    <property type="entry name" value="PTS_EIIA_man-typ_sf"/>
</dbReference>
<keyword evidence="5" id="KW-0808">Transferase</keyword>
<evidence type="ECO:0000256" key="6">
    <source>
        <dbReference type="ARBA" id="ARBA00022683"/>
    </source>
</evidence>
<evidence type="ECO:0000256" key="4">
    <source>
        <dbReference type="ARBA" id="ARBA00022597"/>
    </source>
</evidence>
<dbReference type="Gene3D" id="3.40.50.510">
    <property type="entry name" value="Phosphotransferase system, mannose-type IIA component"/>
    <property type="match status" value="1"/>
</dbReference>
<dbReference type="RefSeq" id="WP_013778755.1">
    <property type="nucleotide sequence ID" value="NC_015519.1"/>
</dbReference>
<dbReference type="KEGG" id="tae:TepiRe1_1830"/>
<dbReference type="InterPro" id="IPR033887">
    <property type="entry name" value="PTS_IIA_man"/>
</dbReference>
<dbReference type="STRING" id="1209989.TepRe1_1697"/>
<evidence type="ECO:0000256" key="7">
    <source>
        <dbReference type="ARBA" id="ARBA00022777"/>
    </source>
</evidence>
<dbReference type="PANTHER" id="PTHR33799">
    <property type="entry name" value="PTS PERMEASE-RELATED-RELATED"/>
    <property type="match status" value="1"/>
</dbReference>
<evidence type="ECO:0000313" key="10">
    <source>
        <dbReference type="Proteomes" id="UP000010802"/>
    </source>
</evidence>
<keyword evidence="3" id="KW-0963">Cytoplasm</keyword>
<evidence type="ECO:0000256" key="5">
    <source>
        <dbReference type="ARBA" id="ARBA00022679"/>
    </source>
</evidence>
<dbReference type="GO" id="GO:0005737">
    <property type="term" value="C:cytoplasm"/>
    <property type="evidence" value="ECO:0007669"/>
    <property type="project" value="UniProtKB-SubCell"/>
</dbReference>
<comment type="subcellular location">
    <subcellularLocation>
        <location evidence="1">Cytoplasm</location>
    </subcellularLocation>
</comment>
<keyword evidence="2" id="KW-0813">Transport</keyword>
<dbReference type="PANTHER" id="PTHR33799:SF1">
    <property type="entry name" value="PTS SYSTEM MANNOSE-SPECIFIC EIIAB COMPONENT-RELATED"/>
    <property type="match status" value="1"/>
</dbReference>
<dbReference type="KEGG" id="tep:TepRe1_1697"/>
<dbReference type="GO" id="GO:0016301">
    <property type="term" value="F:kinase activity"/>
    <property type="evidence" value="ECO:0007669"/>
    <property type="project" value="UniProtKB-KW"/>
</dbReference>
<evidence type="ECO:0000313" key="9">
    <source>
        <dbReference type="EMBL" id="CDI40823.1"/>
    </source>
</evidence>
<evidence type="ECO:0000259" key="8">
    <source>
        <dbReference type="PROSITE" id="PS51096"/>
    </source>
</evidence>
<reference evidence="10" key="1">
    <citation type="journal article" date="2013" name="Genome Announc.">
        <title>First genome sequence of a syntrophic acetate-oxidizing bacterium, Tepidanaerobacter acetatoxydans strain Re1.</title>
        <authorList>
            <person name="Manzoor S."/>
            <person name="Bongcam-Rudloff E."/>
            <person name="Schnurer A."/>
            <person name="Muller B."/>
        </authorList>
    </citation>
    <scope>NUCLEOTIDE SEQUENCE [LARGE SCALE GENOMIC DNA]</scope>
    <source>
        <strain evidence="10">Re1</strain>
    </source>
</reference>
<dbReference type="GO" id="GO:0016020">
    <property type="term" value="C:membrane"/>
    <property type="evidence" value="ECO:0007669"/>
    <property type="project" value="InterPro"/>
</dbReference>
<gene>
    <name evidence="9" type="ordered locus">TEPIRE1_1830</name>
</gene>
<dbReference type="AlphaFoldDB" id="F4LWW1"/>
<keyword evidence="4" id="KW-0762">Sugar transport</keyword>
<dbReference type="SUPFAM" id="SSF53062">
    <property type="entry name" value="PTS system fructose IIA component-like"/>
    <property type="match status" value="1"/>
</dbReference>
<evidence type="ECO:0000256" key="3">
    <source>
        <dbReference type="ARBA" id="ARBA00022490"/>
    </source>
</evidence>
<dbReference type="Proteomes" id="UP000010802">
    <property type="component" value="Chromosome"/>
</dbReference>
<dbReference type="OrthoDB" id="6578004at2"/>
<dbReference type="PROSITE" id="PS51096">
    <property type="entry name" value="PTS_EIIA_TYPE_4"/>
    <property type="match status" value="1"/>
</dbReference>
<sequence>MKSFKRGCEFILEKENLPYIILLTHGNWGQELIKSAEMICGTLKNVYAFPLQPAQSTNDYMVNIESVVKTAPKGSIIIADLFRGTTSNIAAAISAKYDVIALSGLNIAMLIEANEYRTKYKGEELSEKLIEKATENCKNIGKILRESKYLMK</sequence>
<organism evidence="9 10">
    <name type="scientific">Tepidanaerobacter acetatoxydans (strain DSM 21804 / JCM 16047 / Re1)</name>
    <dbReference type="NCBI Taxonomy" id="1209989"/>
    <lineage>
        <taxon>Bacteria</taxon>
        <taxon>Bacillati</taxon>
        <taxon>Bacillota</taxon>
        <taxon>Clostridia</taxon>
        <taxon>Thermosediminibacterales</taxon>
        <taxon>Tepidanaerobacteraceae</taxon>
        <taxon>Tepidanaerobacter</taxon>
    </lineage>
</organism>
<evidence type="ECO:0000256" key="2">
    <source>
        <dbReference type="ARBA" id="ARBA00022448"/>
    </source>
</evidence>
<dbReference type="GO" id="GO:0009401">
    <property type="term" value="P:phosphoenolpyruvate-dependent sugar phosphotransferase system"/>
    <property type="evidence" value="ECO:0007669"/>
    <property type="project" value="UniProtKB-KW"/>
</dbReference>
<keyword evidence="6" id="KW-0598">Phosphotransferase system</keyword>
<accession>F4LWW1</accession>
<feature type="domain" description="PTS EIIA type-4" evidence="8">
    <location>
        <begin position="17"/>
        <end position="137"/>
    </location>
</feature>
<keyword evidence="10" id="KW-1185">Reference proteome</keyword>